<dbReference type="Proteomes" id="UP000289856">
    <property type="component" value="Chromosome"/>
</dbReference>
<keyword evidence="5 8" id="KW-0378">Hydrolase</keyword>
<dbReference type="Pfam" id="PF02811">
    <property type="entry name" value="PHP"/>
    <property type="match status" value="1"/>
</dbReference>
<dbReference type="EMBL" id="AP019400">
    <property type="protein sequence ID" value="BBI30848.1"/>
    <property type="molecule type" value="Genomic_DNA"/>
</dbReference>
<evidence type="ECO:0000256" key="3">
    <source>
        <dbReference type="ARBA" id="ARBA00013085"/>
    </source>
</evidence>
<evidence type="ECO:0000256" key="1">
    <source>
        <dbReference type="ARBA" id="ARBA00004970"/>
    </source>
</evidence>
<protein>
    <recommendedName>
        <fullName evidence="3 8">Histidinol-phosphatase</fullName>
        <shortName evidence="8">HolPase</shortName>
        <ecNumber evidence="3 8">3.1.3.15</ecNumber>
    </recommendedName>
</protein>
<evidence type="ECO:0000256" key="6">
    <source>
        <dbReference type="ARBA" id="ARBA00023102"/>
    </source>
</evidence>
<dbReference type="Gene3D" id="3.20.20.140">
    <property type="entry name" value="Metal-dependent hydrolases"/>
    <property type="match status" value="1"/>
</dbReference>
<comment type="pathway">
    <text evidence="1 8">Amino-acid biosynthesis; L-histidine biosynthesis; L-histidine from 5-phospho-alpha-D-ribose 1-diphosphate: step 8/9.</text>
</comment>
<dbReference type="EC" id="3.1.3.15" evidence="3 8"/>
<evidence type="ECO:0000256" key="4">
    <source>
        <dbReference type="ARBA" id="ARBA00022605"/>
    </source>
</evidence>
<comment type="similarity">
    <text evidence="2 8">Belongs to the PHP hydrolase family. HisK subfamily.</text>
</comment>
<dbReference type="NCBIfam" id="NF005235">
    <property type="entry name" value="PRK06740.1"/>
    <property type="match status" value="1"/>
</dbReference>
<evidence type="ECO:0000256" key="2">
    <source>
        <dbReference type="ARBA" id="ARBA00009152"/>
    </source>
</evidence>
<dbReference type="CDD" id="cd12110">
    <property type="entry name" value="PHP_HisPPase_Hisj_like"/>
    <property type="match status" value="1"/>
</dbReference>
<evidence type="ECO:0000256" key="8">
    <source>
        <dbReference type="RuleBase" id="RU366003"/>
    </source>
</evidence>
<dbReference type="NCBIfam" id="NF005596">
    <property type="entry name" value="PRK07328.1"/>
    <property type="match status" value="1"/>
</dbReference>
<accession>A0A3T1CYE5</accession>
<dbReference type="AlphaFoldDB" id="A0A3T1CYE5"/>
<gene>
    <name evidence="10" type="primary">hisK_1</name>
    <name evidence="10" type="ORF">KCTCHS21_02470</name>
</gene>
<keyword evidence="11" id="KW-1185">Reference proteome</keyword>
<organism evidence="10 11">
    <name type="scientific">Cohnella abietis</name>
    <dbReference type="NCBI Taxonomy" id="2507935"/>
    <lineage>
        <taxon>Bacteria</taxon>
        <taxon>Bacillati</taxon>
        <taxon>Bacillota</taxon>
        <taxon>Bacilli</taxon>
        <taxon>Bacillales</taxon>
        <taxon>Paenibacillaceae</taxon>
        <taxon>Cohnella</taxon>
    </lineage>
</organism>
<name>A0A3T1CYE5_9BACL</name>
<keyword evidence="4 8" id="KW-0028">Amino-acid biosynthesis</keyword>
<proteinExistence type="inferred from homology"/>
<dbReference type="SUPFAM" id="SSF89550">
    <property type="entry name" value="PHP domain-like"/>
    <property type="match status" value="1"/>
</dbReference>
<dbReference type="OrthoDB" id="9775255at2"/>
<evidence type="ECO:0000313" key="10">
    <source>
        <dbReference type="EMBL" id="BBI30848.1"/>
    </source>
</evidence>
<dbReference type="InterPro" id="IPR010140">
    <property type="entry name" value="Histidinol_P_phosphatase_HisJ"/>
</dbReference>
<sequence length="332" mass="38780">MKADFHIHLEEGPYSAGWLKRTFESIATFTDCEWKPHSIEWMQEVFRQLENRIHKGAYTSEWLDLYLKQAQNAGLKKVGIVDHLYRFTEYKTYYEKYIDLSDTPLGTLQRKWLDQVCVASVDSFVTCIQNEKEKWLRNGIELYLGIEADYFPGCESELDLILSSQPYDYVIGSVHFIDGWGFDNPATESRFELFDLETLYDRFFKVVGQAIRSELFDIVAHLDNLKAFRYRPDEQRLLPIYKQIAELLVEHNIATEINAGMVYRYPIKEMCPSPAFLNILSAKGVSIMTSTDAHYPENLGSYTNQQLNMLKEVGFKETVTFKARQRNRHILV</sequence>
<comment type="catalytic activity">
    <reaction evidence="7 8">
        <text>L-histidinol phosphate + H2O = L-histidinol + phosphate</text>
        <dbReference type="Rhea" id="RHEA:14465"/>
        <dbReference type="ChEBI" id="CHEBI:15377"/>
        <dbReference type="ChEBI" id="CHEBI:43474"/>
        <dbReference type="ChEBI" id="CHEBI:57699"/>
        <dbReference type="ChEBI" id="CHEBI:57980"/>
        <dbReference type="EC" id="3.1.3.15"/>
    </reaction>
</comment>
<dbReference type="UniPathway" id="UPA00031">
    <property type="reaction ID" value="UER00013"/>
</dbReference>
<dbReference type="InterPro" id="IPR016195">
    <property type="entry name" value="Pol/histidinol_Pase-like"/>
</dbReference>
<evidence type="ECO:0000313" key="11">
    <source>
        <dbReference type="Proteomes" id="UP000289856"/>
    </source>
</evidence>
<reference evidence="10 11" key="1">
    <citation type="submission" date="2019-01" db="EMBL/GenBank/DDBJ databases">
        <title>Complete genome sequence of Cohnella hallensis HS21 isolated from Korean fir (Abies koreana) rhizospheric soil.</title>
        <authorList>
            <person name="Jiang L."/>
            <person name="Kang S.W."/>
            <person name="Kim S."/>
            <person name="Jung J."/>
            <person name="Kim C.Y."/>
            <person name="Kim D.H."/>
            <person name="Kim S.W."/>
            <person name="Lee J."/>
        </authorList>
    </citation>
    <scope>NUCLEOTIDE SEQUENCE [LARGE SCALE GENOMIC DNA]</scope>
    <source>
        <strain evidence="10 11">HS21</strain>
    </source>
</reference>
<evidence type="ECO:0000256" key="7">
    <source>
        <dbReference type="ARBA" id="ARBA00049158"/>
    </source>
</evidence>
<dbReference type="PANTHER" id="PTHR21039">
    <property type="entry name" value="HISTIDINOL PHOSPHATASE-RELATED"/>
    <property type="match status" value="1"/>
</dbReference>
<dbReference type="InterPro" id="IPR004013">
    <property type="entry name" value="PHP_dom"/>
</dbReference>
<dbReference type="KEGG" id="cohn:KCTCHS21_02470"/>
<dbReference type="PANTHER" id="PTHR21039:SF0">
    <property type="entry name" value="HISTIDINOL-PHOSPHATASE"/>
    <property type="match status" value="1"/>
</dbReference>
<keyword evidence="6 8" id="KW-0368">Histidine biosynthesis</keyword>
<dbReference type="GO" id="GO:0004401">
    <property type="term" value="F:histidinol-phosphatase activity"/>
    <property type="evidence" value="ECO:0007669"/>
    <property type="project" value="UniProtKB-UniRule"/>
</dbReference>
<dbReference type="RefSeq" id="WP_130604766.1">
    <property type="nucleotide sequence ID" value="NZ_AP019400.1"/>
</dbReference>
<dbReference type="GO" id="GO:0000105">
    <property type="term" value="P:L-histidine biosynthetic process"/>
    <property type="evidence" value="ECO:0007669"/>
    <property type="project" value="UniProtKB-UniRule"/>
</dbReference>
<evidence type="ECO:0000259" key="9">
    <source>
        <dbReference type="Pfam" id="PF02811"/>
    </source>
</evidence>
<dbReference type="GO" id="GO:0005737">
    <property type="term" value="C:cytoplasm"/>
    <property type="evidence" value="ECO:0007669"/>
    <property type="project" value="TreeGrafter"/>
</dbReference>
<feature type="domain" description="PHP" evidence="9">
    <location>
        <begin position="64"/>
        <end position="259"/>
    </location>
</feature>
<evidence type="ECO:0000256" key="5">
    <source>
        <dbReference type="ARBA" id="ARBA00022801"/>
    </source>
</evidence>